<dbReference type="Gene3D" id="3.40.50.1220">
    <property type="entry name" value="TPP-binding domain"/>
    <property type="match status" value="1"/>
</dbReference>
<evidence type="ECO:0000259" key="7">
    <source>
        <dbReference type="PROSITE" id="PS50305"/>
    </source>
</evidence>
<feature type="region of interest" description="Disordered" evidence="6">
    <location>
        <begin position="399"/>
        <end position="484"/>
    </location>
</feature>
<keyword evidence="3" id="KW-0808">Transferase</keyword>
<reference evidence="9" key="1">
    <citation type="submission" date="2015-02" db="EMBL/GenBank/DDBJ databases">
        <authorList>
            <person name="Gon?alves P."/>
        </authorList>
    </citation>
    <scope>NUCLEOTIDE SEQUENCE [LARGE SCALE GENOMIC DNA]</scope>
</reference>
<dbReference type="Pfam" id="PF02146">
    <property type="entry name" value="SIR2"/>
    <property type="match status" value="2"/>
</dbReference>
<evidence type="ECO:0000256" key="1">
    <source>
        <dbReference type="ARBA" id="ARBA00004173"/>
    </source>
</evidence>
<feature type="binding site" evidence="5">
    <location>
        <position position="232"/>
    </location>
    <ligand>
        <name>Zn(2+)</name>
        <dbReference type="ChEBI" id="CHEBI:29105"/>
    </ligand>
</feature>
<accession>A0A0D6EKR1</accession>
<dbReference type="InterPro" id="IPR026590">
    <property type="entry name" value="Ssirtuin_cat_dom"/>
</dbReference>
<evidence type="ECO:0000256" key="6">
    <source>
        <dbReference type="SAM" id="MobiDB-lite"/>
    </source>
</evidence>
<dbReference type="GO" id="GO:0046872">
    <property type="term" value="F:metal ion binding"/>
    <property type="evidence" value="ECO:0007669"/>
    <property type="project" value="UniProtKB-KW"/>
</dbReference>
<feature type="non-terminal residue" evidence="8">
    <location>
        <position position="1"/>
    </location>
</feature>
<dbReference type="Proteomes" id="UP000243876">
    <property type="component" value="Unassembled WGS sequence"/>
</dbReference>
<evidence type="ECO:0000313" key="8">
    <source>
        <dbReference type="EMBL" id="CEQ40579.1"/>
    </source>
</evidence>
<keyword evidence="5" id="KW-0479">Metal-binding</keyword>
<feature type="binding site" evidence="5">
    <location>
        <position position="196"/>
    </location>
    <ligand>
        <name>Zn(2+)</name>
        <dbReference type="ChEBI" id="CHEBI:29105"/>
    </ligand>
</feature>
<dbReference type="GO" id="GO:0005634">
    <property type="term" value="C:nucleus"/>
    <property type="evidence" value="ECO:0007669"/>
    <property type="project" value="TreeGrafter"/>
</dbReference>
<dbReference type="SUPFAM" id="SSF52467">
    <property type="entry name" value="DHS-like NAD/FAD-binding domain"/>
    <property type="match status" value="1"/>
</dbReference>
<name>A0A0D6EKR1_SPOSA</name>
<feature type="binding site" evidence="5">
    <location>
        <position position="229"/>
    </location>
    <ligand>
        <name>Zn(2+)</name>
        <dbReference type="ChEBI" id="CHEBI:29105"/>
    </ligand>
</feature>
<feature type="active site" description="Proton acceptor" evidence="5">
    <location>
        <position position="188"/>
    </location>
</feature>
<keyword evidence="4" id="KW-0520">NAD</keyword>
<feature type="compositionally biased region" description="Low complexity" evidence="6">
    <location>
        <begin position="417"/>
        <end position="446"/>
    </location>
</feature>
<dbReference type="GO" id="GO:0017136">
    <property type="term" value="F:histone deacetylase activity, NAD-dependent"/>
    <property type="evidence" value="ECO:0007669"/>
    <property type="project" value="TreeGrafter"/>
</dbReference>
<dbReference type="GO" id="GO:0070403">
    <property type="term" value="F:NAD+ binding"/>
    <property type="evidence" value="ECO:0007669"/>
    <property type="project" value="InterPro"/>
</dbReference>
<feature type="binding site" evidence="5">
    <location>
        <position position="199"/>
    </location>
    <ligand>
        <name>Zn(2+)</name>
        <dbReference type="ChEBI" id="CHEBI:29105"/>
    </ligand>
</feature>
<comment type="similarity">
    <text evidence="2">Belongs to the sirtuin family. Class I subfamily.</text>
</comment>
<sequence length="534" mass="56923">MLVVSLSSAETVPEPRPTAKALEAITLAVAKSKKAVVLVGAGISTNAGIPDFRSKGTGLYPPAPSSSSSPSTSGSTLKGPSLFSSSVYASSHTTTQHLHFLSTFKSTLDSITSDPPTATHGFLNILKKRGQLRRVYTQNIDGLEEKAGLRAVQIEGVRITSGRQDEPTTPMGKGKAKEKVEGDFVQLHGSIHRVRCTACDYVAVWTDKPEEGRVEGIAKVFARGQVAECPRCEDRAAIRAALSKRSLPVRSFLRPAITLYDEASPASVSIGSLSLSDLTLGGGPDLMLVMGTSLKIPGFKKIAKEFAKAVKAKGGVRVLVNREEIKGQEWKDVFDYHILADSDTFVNRVVGDWKRTRPRDWVGRQTDLLESFQGIKKGLAVAGKKPSPLSADLRQPLRSLSSNSPLLPPASSPYQKRPAPTSRPVTTPSPSKRARRAPSPAAAAPAPRRPLPSPSPPPTPTHPRLTRTSLKAAGPRPEDPLPASVELVVPSSAFASSSPARSSPSVLSIEPFSEARSTRMRSVSESQCTLSTSG</sequence>
<feature type="region of interest" description="Disordered" evidence="6">
    <location>
        <begin position="512"/>
        <end position="534"/>
    </location>
</feature>
<feature type="domain" description="Deacetylase sirtuin-type" evidence="7">
    <location>
        <begin position="12"/>
        <end position="362"/>
    </location>
</feature>
<dbReference type="GO" id="GO:0005739">
    <property type="term" value="C:mitochondrion"/>
    <property type="evidence" value="ECO:0007669"/>
    <property type="project" value="UniProtKB-SubCell"/>
</dbReference>
<dbReference type="InterPro" id="IPR003000">
    <property type="entry name" value="Sirtuin"/>
</dbReference>
<gene>
    <name evidence="8" type="primary">SPOSA6832_02216</name>
</gene>
<feature type="compositionally biased region" description="Polar residues" evidence="6">
    <location>
        <begin position="520"/>
        <end position="534"/>
    </location>
</feature>
<evidence type="ECO:0000256" key="2">
    <source>
        <dbReference type="ARBA" id="ARBA00006924"/>
    </source>
</evidence>
<dbReference type="EMBL" id="CENE01000007">
    <property type="protein sequence ID" value="CEQ40579.1"/>
    <property type="molecule type" value="Genomic_DNA"/>
</dbReference>
<proteinExistence type="inferred from homology"/>
<keyword evidence="9" id="KW-1185">Reference proteome</keyword>
<evidence type="ECO:0000256" key="3">
    <source>
        <dbReference type="ARBA" id="ARBA00022679"/>
    </source>
</evidence>
<organism evidence="8 9">
    <name type="scientific">Sporidiobolus salmonicolor</name>
    <name type="common">Yeast-like fungus</name>
    <name type="synonym">Sporobolomyces salmonicolor</name>
    <dbReference type="NCBI Taxonomy" id="5005"/>
    <lineage>
        <taxon>Eukaryota</taxon>
        <taxon>Fungi</taxon>
        <taxon>Dikarya</taxon>
        <taxon>Basidiomycota</taxon>
        <taxon>Pucciniomycotina</taxon>
        <taxon>Microbotryomycetes</taxon>
        <taxon>Sporidiobolales</taxon>
        <taxon>Sporidiobolaceae</taxon>
        <taxon>Sporobolomyces</taxon>
    </lineage>
</organism>
<dbReference type="InterPro" id="IPR050134">
    <property type="entry name" value="NAD-dep_sirtuin_deacylases"/>
</dbReference>
<keyword evidence="5" id="KW-0862">Zinc</keyword>
<dbReference type="OrthoDB" id="2919105at2759"/>
<protein>
    <submittedName>
        <fullName evidence="8">SPOSA6832_02216-mRNA-1:cds</fullName>
    </submittedName>
</protein>
<dbReference type="PANTHER" id="PTHR11085">
    <property type="entry name" value="NAD-DEPENDENT PROTEIN DEACYLASE SIRTUIN-5, MITOCHONDRIAL-RELATED"/>
    <property type="match status" value="1"/>
</dbReference>
<dbReference type="AlphaFoldDB" id="A0A0D6EKR1"/>
<evidence type="ECO:0000313" key="9">
    <source>
        <dbReference type="Proteomes" id="UP000243876"/>
    </source>
</evidence>
<dbReference type="PROSITE" id="PS50305">
    <property type="entry name" value="SIRTUIN"/>
    <property type="match status" value="1"/>
</dbReference>
<comment type="subcellular location">
    <subcellularLocation>
        <location evidence="1">Mitochondrion</location>
    </subcellularLocation>
</comment>
<dbReference type="InterPro" id="IPR029035">
    <property type="entry name" value="DHS-like_NAD/FAD-binding_dom"/>
</dbReference>
<feature type="compositionally biased region" description="Pro residues" evidence="6">
    <location>
        <begin position="447"/>
        <end position="461"/>
    </location>
</feature>
<dbReference type="PANTHER" id="PTHR11085:SF8">
    <property type="entry name" value="NAD-DEPENDENT HISTONE DEACETYLASE HST3"/>
    <property type="match status" value="1"/>
</dbReference>
<evidence type="ECO:0000256" key="5">
    <source>
        <dbReference type="PROSITE-ProRule" id="PRU00236"/>
    </source>
</evidence>
<evidence type="ECO:0000256" key="4">
    <source>
        <dbReference type="ARBA" id="ARBA00023027"/>
    </source>
</evidence>